<dbReference type="PANTHER" id="PTHR33925">
    <property type="entry name" value="PLASTID DIVISION PROTEIN CDP1, CHLOROPLASTIC-RELATED"/>
    <property type="match status" value="1"/>
</dbReference>
<comment type="caution">
    <text evidence="4">The sequence shown here is derived from an EMBL/GenBank/DDBJ whole genome shotgun (WGS) entry which is preliminary data.</text>
</comment>
<dbReference type="Proteomes" id="UP000604825">
    <property type="component" value="Unassembled WGS sequence"/>
</dbReference>
<dbReference type="OrthoDB" id="1708707at2759"/>
<evidence type="ECO:0008006" key="6">
    <source>
        <dbReference type="Google" id="ProtNLM"/>
    </source>
</evidence>
<evidence type="ECO:0000259" key="1">
    <source>
        <dbReference type="Pfam" id="PF13355"/>
    </source>
</evidence>
<sequence length="728" mass="79183">MVMPTVASAAAAALHPAVSTRRAGVGNGNASLAAGGRLAGGGRGPALRARVAEAAPVAAEGGRQEAHPAAPMVEIPVTCYQMLGVTEKAEKDEIVKAAMELKIAGIEDGYTAEVSTFRQVGEEKLVLEIGQAALRHPDSKPYVHDVLLAMALAECSIAKASFEKSKVFLGFEALARAQYLLRRKPSLEKMPLLEQIEESLEELAPACTLELLSLPQTPEKSERRQGAIAALCELLRQGLDVESSCRVHDWPCFLGQAMDKLLATEIVDLLSWDTLATTRKNKRSLESQSQRVVVDFNCFYMAMLAHLAFGFTTRQTELIKKAKTICECLVASESTDLKFEESFCSYLLGEETGTTVFEKLQQLQSTGSSNSKNYGLDKKKDSSDKVTVNQSLELWLKDVALSRFADTKDCPPSLANFFGAPKRVLNTSKQKLGSPRSVLLISQPSSSASACNRTSAEQTRLSPNSHLGESVKQLAPANLGLQSSMDRQVNGSGTASVPLKRNPGSHLRTLELWGLGGDVIRKLAYSALLGFVVFSTLKLVKFQFRHVRYTNPSRESATVSSLNEASASEGSFITSGVRKHFENLSKLLWLSDRLNSNSAESDKHPAANDITAAVSLGPDYQTDMLPEILDGSMLSKWQDLALLAKDQSCYWRFVLLNLNVVRAEIILDEVGAGEAAEIDAVLEAAAELVDGSQPKKPSYYSTYEVQYVLRRQNDGSWKISEAAVRDLT</sequence>
<dbReference type="EMBL" id="CAJGYO010000011">
    <property type="protein sequence ID" value="CAD6259084.1"/>
    <property type="molecule type" value="Genomic_DNA"/>
</dbReference>
<keyword evidence="5" id="KW-1185">Reference proteome</keyword>
<dbReference type="InterPro" id="IPR044685">
    <property type="entry name" value="CPD1-like"/>
</dbReference>
<dbReference type="PANTHER" id="PTHR33925:SF2">
    <property type="entry name" value="PLASTID DIVISION PROTEIN CDP1, CHLOROPLASTIC"/>
    <property type="match status" value="1"/>
</dbReference>
<protein>
    <recommendedName>
        <fullName evidence="6">ARC6 IMS domain-containing protein</fullName>
    </recommendedName>
</protein>
<reference evidence="4" key="1">
    <citation type="submission" date="2020-10" db="EMBL/GenBank/DDBJ databases">
        <authorList>
            <person name="Han B."/>
            <person name="Lu T."/>
            <person name="Zhao Q."/>
            <person name="Huang X."/>
            <person name="Zhao Y."/>
        </authorList>
    </citation>
    <scope>NUCLEOTIDE SEQUENCE</scope>
</reference>
<dbReference type="InterPro" id="IPR025344">
    <property type="entry name" value="CDP1-like_IMS"/>
</dbReference>
<dbReference type="Pfam" id="PF25515">
    <property type="entry name" value="Arm_PDR"/>
    <property type="match status" value="1"/>
</dbReference>
<dbReference type="GO" id="GO:0010020">
    <property type="term" value="P:chloroplast fission"/>
    <property type="evidence" value="ECO:0007669"/>
    <property type="project" value="TreeGrafter"/>
</dbReference>
<evidence type="ECO:0000259" key="3">
    <source>
        <dbReference type="Pfam" id="PF25515"/>
    </source>
</evidence>
<dbReference type="Pfam" id="PF13355">
    <property type="entry name" value="ARC6-like_IMS"/>
    <property type="match status" value="1"/>
</dbReference>
<organism evidence="4 5">
    <name type="scientific">Miscanthus lutarioriparius</name>
    <dbReference type="NCBI Taxonomy" id="422564"/>
    <lineage>
        <taxon>Eukaryota</taxon>
        <taxon>Viridiplantae</taxon>
        <taxon>Streptophyta</taxon>
        <taxon>Embryophyta</taxon>
        <taxon>Tracheophyta</taxon>
        <taxon>Spermatophyta</taxon>
        <taxon>Magnoliopsida</taxon>
        <taxon>Liliopsida</taxon>
        <taxon>Poales</taxon>
        <taxon>Poaceae</taxon>
        <taxon>PACMAD clade</taxon>
        <taxon>Panicoideae</taxon>
        <taxon>Andropogonodae</taxon>
        <taxon>Andropogoneae</taxon>
        <taxon>Saccharinae</taxon>
        <taxon>Miscanthus</taxon>
    </lineage>
</organism>
<accession>A0A811QIQ4</accession>
<dbReference type="InterPro" id="IPR058032">
    <property type="entry name" value="CDP1-like_a_solenoid_1"/>
</dbReference>
<feature type="domain" description="Plastid division protein CDP1-like 1st alpha solenoid" evidence="3">
    <location>
        <begin position="119"/>
        <end position="250"/>
    </location>
</feature>
<dbReference type="GO" id="GO:0009706">
    <property type="term" value="C:chloroplast inner membrane"/>
    <property type="evidence" value="ECO:0007669"/>
    <property type="project" value="TreeGrafter"/>
</dbReference>
<evidence type="ECO:0000313" key="5">
    <source>
        <dbReference type="Proteomes" id="UP000604825"/>
    </source>
</evidence>
<dbReference type="Pfam" id="PF23468">
    <property type="entry name" value="ARC6"/>
    <property type="match status" value="1"/>
</dbReference>
<name>A0A811QIQ4_9POAL</name>
<proteinExistence type="predicted"/>
<evidence type="ECO:0000313" key="4">
    <source>
        <dbReference type="EMBL" id="CAD6259084.1"/>
    </source>
</evidence>
<dbReference type="InterPro" id="IPR057137">
    <property type="entry name" value="CDP1-like_a_solenoid_2"/>
</dbReference>
<gene>
    <name evidence="4" type="ORF">NCGR_LOCUS42525</name>
</gene>
<dbReference type="AlphaFoldDB" id="A0A811QIQ4"/>
<evidence type="ECO:0000259" key="2">
    <source>
        <dbReference type="Pfam" id="PF23468"/>
    </source>
</evidence>
<feature type="domain" description="Plastid division protein CDP1-like 2nd alpha solenoid" evidence="2">
    <location>
        <begin position="286"/>
        <end position="422"/>
    </location>
</feature>
<feature type="domain" description="Plastid division protein CDP1-like IMS" evidence="1">
    <location>
        <begin position="615"/>
        <end position="720"/>
    </location>
</feature>